<evidence type="ECO:0000256" key="2">
    <source>
        <dbReference type="ARBA" id="ARBA00022448"/>
    </source>
</evidence>
<feature type="transmembrane region" description="Helical" evidence="7">
    <location>
        <begin position="101"/>
        <end position="120"/>
    </location>
</feature>
<comment type="subcellular location">
    <subcellularLocation>
        <location evidence="1 7">Cell membrane</location>
        <topology evidence="1 7">Multi-pass membrane protein</topology>
    </subcellularLocation>
</comment>
<dbReference type="GO" id="GO:0005886">
    <property type="term" value="C:plasma membrane"/>
    <property type="evidence" value="ECO:0007669"/>
    <property type="project" value="UniProtKB-SubCell"/>
</dbReference>
<accession>A0A3N4R6S4</accession>
<gene>
    <name evidence="11" type="ORF">EDD38_6388</name>
    <name evidence="10" type="ORF">EDD39_5445</name>
</gene>
<keyword evidence="3" id="KW-1003">Cell membrane</keyword>
<feature type="transmembrane region" description="Helical" evidence="7">
    <location>
        <begin position="289"/>
        <end position="310"/>
    </location>
</feature>
<evidence type="ECO:0000256" key="7">
    <source>
        <dbReference type="RuleBase" id="RU363032"/>
    </source>
</evidence>
<dbReference type="AlphaFoldDB" id="A0A3N4R6S4"/>
<reference evidence="12 13" key="1">
    <citation type="submission" date="2018-11" db="EMBL/GenBank/DDBJ databases">
        <title>Sequencing the genomes of 1000 actinobacteria strains.</title>
        <authorList>
            <person name="Klenk H.-P."/>
        </authorList>
    </citation>
    <scope>NUCLEOTIDE SEQUENCE [LARGE SCALE GENOMIC DNA]</scope>
    <source>
        <strain evidence="10 13">DSM 44780</strain>
        <strain evidence="11 12">DSM 44781</strain>
    </source>
</reference>
<protein>
    <submittedName>
        <fullName evidence="11">Carbohydrate ABC transporter membrane protein 1 (CUT1 family)</fullName>
    </submittedName>
</protein>
<dbReference type="InterPro" id="IPR000515">
    <property type="entry name" value="MetI-like"/>
</dbReference>
<feature type="transmembrane region" description="Helical" evidence="7">
    <location>
        <begin position="132"/>
        <end position="152"/>
    </location>
</feature>
<feature type="region of interest" description="Disordered" evidence="8">
    <location>
        <begin position="1"/>
        <end position="26"/>
    </location>
</feature>
<dbReference type="InterPro" id="IPR051393">
    <property type="entry name" value="ABC_transporter_permease"/>
</dbReference>
<keyword evidence="2 7" id="KW-0813">Transport</keyword>
<evidence type="ECO:0000256" key="4">
    <source>
        <dbReference type="ARBA" id="ARBA00022692"/>
    </source>
</evidence>
<name>A0A3N4R6S4_9ACTN</name>
<evidence type="ECO:0000256" key="1">
    <source>
        <dbReference type="ARBA" id="ARBA00004651"/>
    </source>
</evidence>
<evidence type="ECO:0000259" key="9">
    <source>
        <dbReference type="PROSITE" id="PS50928"/>
    </source>
</evidence>
<evidence type="ECO:0000313" key="10">
    <source>
        <dbReference type="EMBL" id="ROR37312.1"/>
    </source>
</evidence>
<dbReference type="PANTHER" id="PTHR30193">
    <property type="entry name" value="ABC TRANSPORTER PERMEASE PROTEIN"/>
    <property type="match status" value="1"/>
</dbReference>
<proteinExistence type="inferred from homology"/>
<comment type="similarity">
    <text evidence="7">Belongs to the binding-protein-dependent transport system permease family.</text>
</comment>
<keyword evidence="4 7" id="KW-0812">Transmembrane</keyword>
<organism evidence="11 12">
    <name type="scientific">Kitasatospora cineracea</name>
    <dbReference type="NCBI Taxonomy" id="88074"/>
    <lineage>
        <taxon>Bacteria</taxon>
        <taxon>Bacillati</taxon>
        <taxon>Actinomycetota</taxon>
        <taxon>Actinomycetes</taxon>
        <taxon>Kitasatosporales</taxon>
        <taxon>Streptomycetaceae</taxon>
        <taxon>Kitasatospora</taxon>
    </lineage>
</organism>
<dbReference type="OrthoDB" id="34224at2"/>
<feature type="compositionally biased region" description="Basic and acidic residues" evidence="8">
    <location>
        <begin position="8"/>
        <end position="22"/>
    </location>
</feature>
<evidence type="ECO:0000256" key="6">
    <source>
        <dbReference type="ARBA" id="ARBA00023136"/>
    </source>
</evidence>
<sequence>MTTALTRGRPDAEAVRSRDRNPGRTPGALRRAVARNLRAHAFLIGALLCFALFTWYPMVREIVMSFQKVRYGETHWVGFDNFRQIFADPEFWPAWKNTFEFTGIALFFGFFAPFVTALVVNEFRHAQGYLRILVYLPVMLPPVAGILLFKYFMDPGYGLFNQILEFLHLPTSSWLTSPDTAMLSLVLVSTWANMGSATLVYLAALQSIPGELYEAAELDGAGVLRRIWHVTIPQTRLILSLMLMLQVVATMQMFTESFVLTGGGPQGSTTTVVYMLYNYAFNFDKFNTAAALGVVLLLVLGAFSAVYLWLERRGGEE</sequence>
<dbReference type="GO" id="GO:0055085">
    <property type="term" value="P:transmembrane transport"/>
    <property type="evidence" value="ECO:0007669"/>
    <property type="project" value="InterPro"/>
</dbReference>
<dbReference type="EMBL" id="RJVJ01000002">
    <property type="protein sequence ID" value="ROR37312.1"/>
    <property type="molecule type" value="Genomic_DNA"/>
</dbReference>
<evidence type="ECO:0000256" key="5">
    <source>
        <dbReference type="ARBA" id="ARBA00022989"/>
    </source>
</evidence>
<evidence type="ECO:0000256" key="3">
    <source>
        <dbReference type="ARBA" id="ARBA00022475"/>
    </source>
</evidence>
<feature type="domain" description="ABC transmembrane type-1" evidence="9">
    <location>
        <begin position="95"/>
        <end position="307"/>
    </location>
</feature>
<keyword evidence="6 7" id="KW-0472">Membrane</keyword>
<keyword evidence="5 7" id="KW-1133">Transmembrane helix</keyword>
<comment type="caution">
    <text evidence="11">The sequence shown here is derived from an EMBL/GenBank/DDBJ whole genome shotgun (WGS) entry which is preliminary data.</text>
</comment>
<dbReference type="Proteomes" id="UP000267408">
    <property type="component" value="Unassembled WGS sequence"/>
</dbReference>
<evidence type="ECO:0000313" key="11">
    <source>
        <dbReference type="EMBL" id="RPE29233.1"/>
    </source>
</evidence>
<dbReference type="CDD" id="cd06261">
    <property type="entry name" value="TM_PBP2"/>
    <property type="match status" value="1"/>
</dbReference>
<dbReference type="RefSeq" id="WP_123561142.1">
    <property type="nucleotide sequence ID" value="NZ_JBEYIY010000033.1"/>
</dbReference>
<feature type="transmembrane region" description="Helical" evidence="7">
    <location>
        <begin position="181"/>
        <end position="204"/>
    </location>
</feature>
<dbReference type="InterPro" id="IPR035906">
    <property type="entry name" value="MetI-like_sf"/>
</dbReference>
<dbReference type="PROSITE" id="PS50928">
    <property type="entry name" value="ABC_TM1"/>
    <property type="match status" value="1"/>
</dbReference>
<dbReference type="EMBL" id="RKQG01000002">
    <property type="protein sequence ID" value="RPE29233.1"/>
    <property type="molecule type" value="Genomic_DNA"/>
</dbReference>
<accession>A0A8G1UAQ9</accession>
<dbReference type="Proteomes" id="UP000266906">
    <property type="component" value="Unassembled WGS sequence"/>
</dbReference>
<feature type="transmembrane region" description="Helical" evidence="7">
    <location>
        <begin position="235"/>
        <end position="254"/>
    </location>
</feature>
<keyword evidence="12" id="KW-1185">Reference proteome</keyword>
<dbReference type="SUPFAM" id="SSF161098">
    <property type="entry name" value="MetI-like"/>
    <property type="match status" value="1"/>
</dbReference>
<evidence type="ECO:0000313" key="13">
    <source>
        <dbReference type="Proteomes" id="UP000267408"/>
    </source>
</evidence>
<dbReference type="Gene3D" id="1.10.3720.10">
    <property type="entry name" value="MetI-like"/>
    <property type="match status" value="1"/>
</dbReference>
<feature type="transmembrane region" description="Helical" evidence="7">
    <location>
        <begin position="39"/>
        <end position="58"/>
    </location>
</feature>
<evidence type="ECO:0000313" key="12">
    <source>
        <dbReference type="Proteomes" id="UP000266906"/>
    </source>
</evidence>
<dbReference type="PANTHER" id="PTHR30193:SF41">
    <property type="entry name" value="DIACETYLCHITOBIOSE UPTAKE SYSTEM PERMEASE PROTEIN NGCF"/>
    <property type="match status" value="1"/>
</dbReference>
<dbReference type="Pfam" id="PF00528">
    <property type="entry name" value="BPD_transp_1"/>
    <property type="match status" value="1"/>
</dbReference>
<evidence type="ECO:0000256" key="8">
    <source>
        <dbReference type="SAM" id="MobiDB-lite"/>
    </source>
</evidence>